<proteinExistence type="predicted"/>
<keyword evidence="2" id="KW-0413">Isomerase</keyword>
<evidence type="ECO:0000313" key="2">
    <source>
        <dbReference type="EMBL" id="MCG2460079.1"/>
    </source>
</evidence>
<name>A0AAE3JNR7_9FLAO</name>
<evidence type="ECO:0000259" key="1">
    <source>
        <dbReference type="Pfam" id="PF01261"/>
    </source>
</evidence>
<dbReference type="Gene3D" id="3.20.20.150">
    <property type="entry name" value="Divalent-metal-dependent TIM barrel enzymes"/>
    <property type="match status" value="1"/>
</dbReference>
<dbReference type="PANTHER" id="PTHR12110">
    <property type="entry name" value="HYDROXYPYRUVATE ISOMERASE"/>
    <property type="match status" value="1"/>
</dbReference>
<protein>
    <submittedName>
        <fullName evidence="2">Sugar phosphate isomerase/epimerase</fullName>
    </submittedName>
</protein>
<gene>
    <name evidence="2" type="ORF">K8352_04925</name>
</gene>
<accession>A0AAE3JNR7</accession>
<dbReference type="Pfam" id="PF01261">
    <property type="entry name" value="AP_endonuc_2"/>
    <property type="match status" value="1"/>
</dbReference>
<sequence length="327" mass="35980">MSNKKISRRKAIQNSMLASVSVLGGQALMASAPSSNSVNKREEKKKLPFGISLNTSTLIAYKLPVDQQIAMIAKTGFDGTELWMRDVKSFLQNGGSSSELREKLESGHVVLENMIAFSKWCSDDAEERKAALDLMHEEMSITANLGGKFIAAPVQGVKSWDCRNFDEYADRYNAILKLGDGTGVTPLIELWGAGTLNKLGDCAQIVIATGNPNAAMLLDFYHLYRGGNSWDTLDCINGKKLPVIHMNDYPASPAREQLTDADRVLPGKGVCPYDKILPKLYDAGFRGALSVELFNKGYWASMDATTMLKESYDTTYQVISSSMEDYL</sequence>
<dbReference type="RefSeq" id="WP_317901219.1">
    <property type="nucleotide sequence ID" value="NZ_JAIRBC010000005.1"/>
</dbReference>
<dbReference type="PANTHER" id="PTHR12110:SF48">
    <property type="entry name" value="BLL3656 PROTEIN"/>
    <property type="match status" value="1"/>
</dbReference>
<dbReference type="SUPFAM" id="SSF51658">
    <property type="entry name" value="Xylose isomerase-like"/>
    <property type="match status" value="1"/>
</dbReference>
<dbReference type="InterPro" id="IPR013022">
    <property type="entry name" value="Xyl_isomerase-like_TIM-brl"/>
</dbReference>
<dbReference type="InterPro" id="IPR050312">
    <property type="entry name" value="IolE/XylAMocC-like"/>
</dbReference>
<comment type="caution">
    <text evidence="2">The sequence shown here is derived from an EMBL/GenBank/DDBJ whole genome shotgun (WGS) entry which is preliminary data.</text>
</comment>
<dbReference type="Proteomes" id="UP001200642">
    <property type="component" value="Unassembled WGS sequence"/>
</dbReference>
<dbReference type="GO" id="GO:0016853">
    <property type="term" value="F:isomerase activity"/>
    <property type="evidence" value="ECO:0007669"/>
    <property type="project" value="UniProtKB-KW"/>
</dbReference>
<reference evidence="2" key="1">
    <citation type="submission" date="2023-02" db="EMBL/GenBank/DDBJ databases">
        <title>Genome of Flavobacteriaceae gen. nov. sp. strain F89.</title>
        <authorList>
            <person name="Wang Y."/>
        </authorList>
    </citation>
    <scope>NUCLEOTIDE SEQUENCE</scope>
    <source>
        <strain evidence="2">F89</strain>
    </source>
</reference>
<evidence type="ECO:0000313" key="3">
    <source>
        <dbReference type="Proteomes" id="UP001200642"/>
    </source>
</evidence>
<feature type="domain" description="Xylose isomerase-like TIM barrel" evidence="1">
    <location>
        <begin position="70"/>
        <end position="305"/>
    </location>
</feature>
<dbReference type="EMBL" id="JAIRBC010000005">
    <property type="protein sequence ID" value="MCG2460079.1"/>
    <property type="molecule type" value="Genomic_DNA"/>
</dbReference>
<dbReference type="InterPro" id="IPR036237">
    <property type="entry name" value="Xyl_isomerase-like_sf"/>
</dbReference>
<organism evidence="2 3">
    <name type="scientific">Cerina litoralis</name>
    <dbReference type="NCBI Taxonomy" id="2874477"/>
    <lineage>
        <taxon>Bacteria</taxon>
        <taxon>Pseudomonadati</taxon>
        <taxon>Bacteroidota</taxon>
        <taxon>Flavobacteriia</taxon>
        <taxon>Flavobacteriales</taxon>
        <taxon>Flavobacteriaceae</taxon>
        <taxon>Cerina</taxon>
    </lineage>
</organism>
<dbReference type="AlphaFoldDB" id="A0AAE3JNR7"/>
<keyword evidence="3" id="KW-1185">Reference proteome</keyword>